<protein>
    <submittedName>
        <fullName evidence="10">ABC transporter permease</fullName>
    </submittedName>
</protein>
<dbReference type="PROSITE" id="PS50928">
    <property type="entry name" value="ABC_TM1"/>
    <property type="match status" value="1"/>
</dbReference>
<feature type="transmembrane region" description="Helical" evidence="7">
    <location>
        <begin position="251"/>
        <end position="271"/>
    </location>
</feature>
<comment type="similarity">
    <text evidence="7">Belongs to the binding-protein-dependent transport system permease family.</text>
</comment>
<feature type="transmembrane region" description="Helical" evidence="7">
    <location>
        <begin position="67"/>
        <end position="85"/>
    </location>
</feature>
<keyword evidence="11" id="KW-1185">Reference proteome</keyword>
<reference evidence="10" key="1">
    <citation type="journal article" date="2014" name="Int. J. Syst. Evol. Microbiol.">
        <title>Complete genome sequence of Corynebacterium casei LMG S-19264T (=DSM 44701T), isolated from a smear-ripened cheese.</title>
        <authorList>
            <consortium name="US DOE Joint Genome Institute (JGI-PGF)"/>
            <person name="Walter F."/>
            <person name="Albersmeier A."/>
            <person name="Kalinowski J."/>
            <person name="Ruckert C."/>
        </authorList>
    </citation>
    <scope>NUCLEOTIDE SEQUENCE</scope>
    <source>
        <strain evidence="10">CGMCC 1.12785</strain>
    </source>
</reference>
<dbReference type="PANTHER" id="PTHR30151:SF39">
    <property type="entry name" value="ABC TRANSPORTER PERMEASE PROTEIN"/>
    <property type="match status" value="1"/>
</dbReference>
<dbReference type="RefSeq" id="WP_188551301.1">
    <property type="nucleotide sequence ID" value="NZ_BMFY01000012.1"/>
</dbReference>
<dbReference type="Proteomes" id="UP000616114">
    <property type="component" value="Unassembled WGS sequence"/>
</dbReference>
<dbReference type="Pfam" id="PF00528">
    <property type="entry name" value="BPD_transp_1"/>
    <property type="match status" value="1"/>
</dbReference>
<dbReference type="GO" id="GO:0005886">
    <property type="term" value="C:plasma membrane"/>
    <property type="evidence" value="ECO:0007669"/>
    <property type="project" value="UniProtKB-SubCell"/>
</dbReference>
<sequence>MSQHHSAAGAPEGAPDDVTHAGSGAAPGTAAHGHATVASGAPGAAGPGSGTGPGSGRARRSGRRRGPVVLLGLLVPAALVAAWFWSTAAGVFTPVQLPPPQDVFTAAIDLIERGQFFQHIGISTQRVLLGYAIGAILGLAVGALVGLSRLSDVLFAPTIGAFRAVTGLAWVPLLALWIGIGEDSKVTLVAIGAFFPVYTTVAAALRHVDAQLVEAGRAFGLGGVKLLLTVQLPAAMPSVVAGLRLALAQSWLFLVAAELLASSMGLGFLLIDSQNNGRTDRMILAIVLLAVLGKLCDSVFALVQKRVLDRWT</sequence>
<keyword evidence="4 7" id="KW-0812">Transmembrane</keyword>
<feature type="transmembrane region" description="Helical" evidence="7">
    <location>
        <begin position="128"/>
        <end position="148"/>
    </location>
</feature>
<evidence type="ECO:0000256" key="7">
    <source>
        <dbReference type="RuleBase" id="RU363032"/>
    </source>
</evidence>
<keyword evidence="3" id="KW-1003">Cell membrane</keyword>
<dbReference type="GO" id="GO:0042918">
    <property type="term" value="P:alkanesulfonate transmembrane transport"/>
    <property type="evidence" value="ECO:0007669"/>
    <property type="project" value="UniProtKB-ARBA"/>
</dbReference>
<accession>A0A8J2TZR0</accession>
<feature type="transmembrane region" description="Helical" evidence="7">
    <location>
        <begin position="283"/>
        <end position="303"/>
    </location>
</feature>
<comment type="caution">
    <text evidence="10">The sequence shown here is derived from an EMBL/GenBank/DDBJ whole genome shotgun (WGS) entry which is preliminary data.</text>
</comment>
<evidence type="ECO:0000313" key="10">
    <source>
        <dbReference type="EMBL" id="GGA21531.1"/>
    </source>
</evidence>
<dbReference type="Gene3D" id="1.10.3720.10">
    <property type="entry name" value="MetI-like"/>
    <property type="match status" value="1"/>
</dbReference>
<feature type="transmembrane region" description="Helical" evidence="7">
    <location>
        <begin position="186"/>
        <end position="205"/>
    </location>
</feature>
<organism evidence="10 11">
    <name type="scientific">Sediminivirga luteola</name>
    <dbReference type="NCBI Taxonomy" id="1774748"/>
    <lineage>
        <taxon>Bacteria</taxon>
        <taxon>Bacillati</taxon>
        <taxon>Actinomycetota</taxon>
        <taxon>Actinomycetes</taxon>
        <taxon>Micrococcales</taxon>
        <taxon>Brevibacteriaceae</taxon>
        <taxon>Sediminivirga</taxon>
    </lineage>
</organism>
<dbReference type="InterPro" id="IPR000515">
    <property type="entry name" value="MetI-like"/>
</dbReference>
<feature type="compositionally biased region" description="Gly residues" evidence="8">
    <location>
        <begin position="43"/>
        <end position="55"/>
    </location>
</feature>
<proteinExistence type="inferred from homology"/>
<comment type="subcellular location">
    <subcellularLocation>
        <location evidence="1 7">Cell membrane</location>
        <topology evidence="1 7">Multi-pass membrane protein</topology>
    </subcellularLocation>
</comment>
<name>A0A8J2TZR0_9MICO</name>
<feature type="transmembrane region" description="Helical" evidence="7">
    <location>
        <begin position="160"/>
        <end position="180"/>
    </location>
</feature>
<dbReference type="InterPro" id="IPR035906">
    <property type="entry name" value="MetI-like_sf"/>
</dbReference>
<dbReference type="EMBL" id="BMFY01000012">
    <property type="protein sequence ID" value="GGA21531.1"/>
    <property type="molecule type" value="Genomic_DNA"/>
</dbReference>
<dbReference type="SUPFAM" id="SSF161098">
    <property type="entry name" value="MetI-like"/>
    <property type="match status" value="1"/>
</dbReference>
<keyword evidence="2 7" id="KW-0813">Transport</keyword>
<evidence type="ECO:0000256" key="6">
    <source>
        <dbReference type="ARBA" id="ARBA00023136"/>
    </source>
</evidence>
<dbReference type="GO" id="GO:0010438">
    <property type="term" value="P:cellular response to sulfur starvation"/>
    <property type="evidence" value="ECO:0007669"/>
    <property type="project" value="TreeGrafter"/>
</dbReference>
<dbReference type="AlphaFoldDB" id="A0A8J2TZR0"/>
<reference evidence="10" key="2">
    <citation type="submission" date="2020-09" db="EMBL/GenBank/DDBJ databases">
        <authorList>
            <person name="Sun Q."/>
            <person name="Zhou Y."/>
        </authorList>
    </citation>
    <scope>NUCLEOTIDE SEQUENCE</scope>
    <source>
        <strain evidence="10">CGMCC 1.12785</strain>
    </source>
</reference>
<feature type="region of interest" description="Disordered" evidence="8">
    <location>
        <begin position="1"/>
        <end position="62"/>
    </location>
</feature>
<evidence type="ECO:0000256" key="3">
    <source>
        <dbReference type="ARBA" id="ARBA00022475"/>
    </source>
</evidence>
<feature type="compositionally biased region" description="Low complexity" evidence="8">
    <location>
        <begin position="20"/>
        <end position="42"/>
    </location>
</feature>
<evidence type="ECO:0000313" key="11">
    <source>
        <dbReference type="Proteomes" id="UP000616114"/>
    </source>
</evidence>
<evidence type="ECO:0000256" key="8">
    <source>
        <dbReference type="SAM" id="MobiDB-lite"/>
    </source>
</evidence>
<evidence type="ECO:0000256" key="5">
    <source>
        <dbReference type="ARBA" id="ARBA00022989"/>
    </source>
</evidence>
<dbReference type="PANTHER" id="PTHR30151">
    <property type="entry name" value="ALKANE SULFONATE ABC TRANSPORTER-RELATED, MEMBRANE SUBUNIT"/>
    <property type="match status" value="1"/>
</dbReference>
<dbReference type="CDD" id="cd06261">
    <property type="entry name" value="TM_PBP2"/>
    <property type="match status" value="1"/>
</dbReference>
<evidence type="ECO:0000256" key="1">
    <source>
        <dbReference type="ARBA" id="ARBA00004651"/>
    </source>
</evidence>
<evidence type="ECO:0000259" key="9">
    <source>
        <dbReference type="PROSITE" id="PS50928"/>
    </source>
</evidence>
<feature type="transmembrane region" description="Helical" evidence="7">
    <location>
        <begin position="226"/>
        <end position="245"/>
    </location>
</feature>
<feature type="domain" description="ABC transmembrane type-1" evidence="9">
    <location>
        <begin position="120"/>
        <end position="301"/>
    </location>
</feature>
<evidence type="ECO:0000256" key="4">
    <source>
        <dbReference type="ARBA" id="ARBA00022692"/>
    </source>
</evidence>
<keyword evidence="6 7" id="KW-0472">Membrane</keyword>
<gene>
    <name evidence="10" type="ORF">GCM10011333_25720</name>
</gene>
<dbReference type="FunFam" id="1.10.3720.10:FF:000003">
    <property type="entry name" value="Aliphatic sulfonate ABC transporter permease"/>
    <property type="match status" value="1"/>
</dbReference>
<keyword evidence="5 7" id="KW-1133">Transmembrane helix</keyword>
<evidence type="ECO:0000256" key="2">
    <source>
        <dbReference type="ARBA" id="ARBA00022448"/>
    </source>
</evidence>